<dbReference type="Pfam" id="PF00082">
    <property type="entry name" value="Peptidase_S8"/>
    <property type="match status" value="1"/>
</dbReference>
<dbReference type="AlphaFoldDB" id="A0A2W5TL71"/>
<dbReference type="Proteomes" id="UP000249061">
    <property type="component" value="Unassembled WGS sequence"/>
</dbReference>
<comment type="caution">
    <text evidence="6">The sequence shown here is derived from an EMBL/GenBank/DDBJ whole genome shotgun (WGS) entry which is preliminary data.</text>
</comment>
<proteinExistence type="inferred from homology"/>
<evidence type="ECO:0000256" key="3">
    <source>
        <dbReference type="ARBA" id="ARBA00022801"/>
    </source>
</evidence>
<dbReference type="Gene3D" id="3.40.50.200">
    <property type="entry name" value="Peptidase S8/S53 domain"/>
    <property type="match status" value="1"/>
</dbReference>
<keyword evidence="2" id="KW-0645">Protease</keyword>
<keyword evidence="3" id="KW-0378">Hydrolase</keyword>
<evidence type="ECO:0000256" key="4">
    <source>
        <dbReference type="ARBA" id="ARBA00022825"/>
    </source>
</evidence>
<comment type="similarity">
    <text evidence="1">Belongs to the peptidase S8 family.</text>
</comment>
<organism evidence="6 7">
    <name type="scientific">Archangium gephyra</name>
    <dbReference type="NCBI Taxonomy" id="48"/>
    <lineage>
        <taxon>Bacteria</taxon>
        <taxon>Pseudomonadati</taxon>
        <taxon>Myxococcota</taxon>
        <taxon>Myxococcia</taxon>
        <taxon>Myxococcales</taxon>
        <taxon>Cystobacterineae</taxon>
        <taxon>Archangiaceae</taxon>
        <taxon>Archangium</taxon>
    </lineage>
</organism>
<evidence type="ECO:0000313" key="7">
    <source>
        <dbReference type="Proteomes" id="UP000249061"/>
    </source>
</evidence>
<accession>A0A2W5TL71</accession>
<dbReference type="InterPro" id="IPR036852">
    <property type="entry name" value="Peptidase_S8/S53_dom_sf"/>
</dbReference>
<name>A0A2W5TL71_9BACT</name>
<dbReference type="PROSITE" id="PS51257">
    <property type="entry name" value="PROKAR_LIPOPROTEIN"/>
    <property type="match status" value="1"/>
</dbReference>
<evidence type="ECO:0000313" key="6">
    <source>
        <dbReference type="EMBL" id="PZR15422.1"/>
    </source>
</evidence>
<dbReference type="EMBL" id="QFQP01000005">
    <property type="protein sequence ID" value="PZR15422.1"/>
    <property type="molecule type" value="Genomic_DNA"/>
</dbReference>
<dbReference type="InterPro" id="IPR000209">
    <property type="entry name" value="Peptidase_S8/S53_dom"/>
</dbReference>
<evidence type="ECO:0000256" key="2">
    <source>
        <dbReference type="ARBA" id="ARBA00022670"/>
    </source>
</evidence>
<evidence type="ECO:0000259" key="5">
    <source>
        <dbReference type="Pfam" id="PF00082"/>
    </source>
</evidence>
<dbReference type="PANTHER" id="PTHR43806:SF11">
    <property type="entry name" value="CEREVISIN-RELATED"/>
    <property type="match status" value="1"/>
</dbReference>
<keyword evidence="4" id="KW-0720">Serine protease</keyword>
<dbReference type="GO" id="GO:0006508">
    <property type="term" value="P:proteolysis"/>
    <property type="evidence" value="ECO:0007669"/>
    <property type="project" value="UniProtKB-KW"/>
</dbReference>
<dbReference type="InterPro" id="IPR050131">
    <property type="entry name" value="Peptidase_S8_subtilisin-like"/>
</dbReference>
<dbReference type="PANTHER" id="PTHR43806">
    <property type="entry name" value="PEPTIDASE S8"/>
    <property type="match status" value="1"/>
</dbReference>
<gene>
    <name evidence="6" type="ORF">DI536_08195</name>
</gene>
<reference evidence="6 7" key="1">
    <citation type="submission" date="2017-08" db="EMBL/GenBank/DDBJ databases">
        <title>Infants hospitalized years apart are colonized by the same room-sourced microbial strains.</title>
        <authorList>
            <person name="Brooks B."/>
            <person name="Olm M.R."/>
            <person name="Firek B.A."/>
            <person name="Baker R."/>
            <person name="Thomas B.C."/>
            <person name="Morowitz M.J."/>
            <person name="Banfield J.F."/>
        </authorList>
    </citation>
    <scope>NUCLEOTIDE SEQUENCE [LARGE SCALE GENOMIC DNA]</scope>
    <source>
        <strain evidence="6">S2_003_000_R2_14</strain>
    </source>
</reference>
<feature type="domain" description="Peptidase S8/S53" evidence="5">
    <location>
        <begin position="267"/>
        <end position="558"/>
    </location>
</feature>
<protein>
    <recommendedName>
        <fullName evidence="5">Peptidase S8/S53 domain-containing protein</fullName>
    </recommendedName>
</protein>
<dbReference type="CDD" id="cd00306">
    <property type="entry name" value="Peptidases_S8_S53"/>
    <property type="match status" value="1"/>
</dbReference>
<sequence length="825" mass="88134">MRRRSVWNSSQERVEFVVIHGATLLLGCRRNSFVLQAKKGRASIVSRSAAAFEPVARSTMNWNTRFISHRLSAVALLSVSLATQALAQQVPLPYSSNGTNERPCSNERFMLEVPLGATPFLSGFETTFASELVISPSWFCGGLGCPLASEYRARLTPTLPVRRTGVPPERLDGHRRSFIVTFEQNHKGAWFRTTPNASARCEVVKQLRAAAAKGQGIKVPTSPATADVLVSRSCNVRVQDAEYYAAPSTLAWADERIKARPGSVTRDVDVALVDTGVPVAEWWNLGVANEKPLPAYEPPTDGYHAHGAHMAALIRSVAPNAKITSYRALDEYGVGSLAALASATDEALFQHDWLKRTGPLVVNLSVGAPPNLFIPSNLSAGSCSTWEDPSGEAMRYVLQVAGVLDEKGPAVFVAAASGNQPFEKYAQNDLMGAQSRTATRCGVTTSALTSSFFPAALGELQSCSATTPTWLRVQPVGASNWNDSAALITLQSAQVRLYAPGERVYARGHFHTADSEVSCTDVGSAVGFELPAAVTGTSAATALVSATAAHVLGRVPWAGQIDMPRAAEISRLLYLTGQPMCLGPKARRIDLSRADDAVQTLTPGCIELVDCLSSSSHPAGPAIGDSTGYVCAGAMQRCFGVTGGELGCPPVPPREPGWSSGQLAAVARAEPSCRRSWGAPAGLPTPPLLGQYSRYTEQQLAGIGPQPSGDVCPVCSLIIDPVLTRVRFELGDEFPLGTQFQNVSVALFTPDKQPVAHLPISDGRVWRPGEVGEMVVDLTGVRGADPTTLVNMLRDRQLIPVLDVGVRPRRGEESRMQKELLVELP</sequence>
<dbReference type="GO" id="GO:0004252">
    <property type="term" value="F:serine-type endopeptidase activity"/>
    <property type="evidence" value="ECO:0007669"/>
    <property type="project" value="InterPro"/>
</dbReference>
<dbReference type="SUPFAM" id="SSF52743">
    <property type="entry name" value="Subtilisin-like"/>
    <property type="match status" value="1"/>
</dbReference>
<evidence type="ECO:0000256" key="1">
    <source>
        <dbReference type="ARBA" id="ARBA00011073"/>
    </source>
</evidence>